<feature type="region of interest" description="Disordered" evidence="1">
    <location>
        <begin position="1"/>
        <end position="25"/>
    </location>
</feature>
<keyword evidence="3" id="KW-1185">Reference proteome</keyword>
<evidence type="ECO:0000313" key="2">
    <source>
        <dbReference type="EMBL" id="GFO38943.1"/>
    </source>
</evidence>
<organism evidence="2 3">
    <name type="scientific">Plakobranchus ocellatus</name>
    <dbReference type="NCBI Taxonomy" id="259542"/>
    <lineage>
        <taxon>Eukaryota</taxon>
        <taxon>Metazoa</taxon>
        <taxon>Spiralia</taxon>
        <taxon>Lophotrochozoa</taxon>
        <taxon>Mollusca</taxon>
        <taxon>Gastropoda</taxon>
        <taxon>Heterobranchia</taxon>
        <taxon>Euthyneura</taxon>
        <taxon>Panpulmonata</taxon>
        <taxon>Sacoglossa</taxon>
        <taxon>Placobranchoidea</taxon>
        <taxon>Plakobranchidae</taxon>
        <taxon>Plakobranchus</taxon>
    </lineage>
</organism>
<feature type="compositionally biased region" description="Basic and acidic residues" evidence="1">
    <location>
        <begin position="1"/>
        <end position="19"/>
    </location>
</feature>
<sequence length="227" mass="24908">MFCKTPDQKSAGKTEREARTASSPYQNTGRFSFDLINQERVCKTWPCDVVQDFTECGAAYHTVWCSISHSVVQHFTQCGAAFHTVWCSISHSVVQHFTQCGATSSVLYGYVVISPQQGDLRLSGPPSGQGASGRARTRDRRAPADLRADLLAHCATKIGLTLVDIKHNLSTAAVGRPKQIYGVRASQLHTDTIVLLPTYRFSQILQILVKPDPVSGVHSLLSVMTEF</sequence>
<protein>
    <submittedName>
        <fullName evidence="2">Uncharacterized protein</fullName>
    </submittedName>
</protein>
<feature type="region of interest" description="Disordered" evidence="1">
    <location>
        <begin position="119"/>
        <end position="140"/>
    </location>
</feature>
<name>A0AAV4D496_9GAST</name>
<accession>A0AAV4D496</accession>
<dbReference type="EMBL" id="BLXT01007365">
    <property type="protein sequence ID" value="GFO38943.1"/>
    <property type="molecule type" value="Genomic_DNA"/>
</dbReference>
<gene>
    <name evidence="2" type="ORF">PoB_006544800</name>
</gene>
<dbReference type="Proteomes" id="UP000735302">
    <property type="component" value="Unassembled WGS sequence"/>
</dbReference>
<reference evidence="2 3" key="1">
    <citation type="journal article" date="2021" name="Elife">
        <title>Chloroplast acquisition without the gene transfer in kleptoplastic sea slugs, Plakobranchus ocellatus.</title>
        <authorList>
            <person name="Maeda T."/>
            <person name="Takahashi S."/>
            <person name="Yoshida T."/>
            <person name="Shimamura S."/>
            <person name="Takaki Y."/>
            <person name="Nagai Y."/>
            <person name="Toyoda A."/>
            <person name="Suzuki Y."/>
            <person name="Arimoto A."/>
            <person name="Ishii H."/>
            <person name="Satoh N."/>
            <person name="Nishiyama T."/>
            <person name="Hasebe M."/>
            <person name="Maruyama T."/>
            <person name="Minagawa J."/>
            <person name="Obokata J."/>
            <person name="Shigenobu S."/>
        </authorList>
    </citation>
    <scope>NUCLEOTIDE SEQUENCE [LARGE SCALE GENOMIC DNA]</scope>
</reference>
<dbReference type="AlphaFoldDB" id="A0AAV4D496"/>
<evidence type="ECO:0000313" key="3">
    <source>
        <dbReference type="Proteomes" id="UP000735302"/>
    </source>
</evidence>
<evidence type="ECO:0000256" key="1">
    <source>
        <dbReference type="SAM" id="MobiDB-lite"/>
    </source>
</evidence>
<proteinExistence type="predicted"/>
<comment type="caution">
    <text evidence="2">The sequence shown here is derived from an EMBL/GenBank/DDBJ whole genome shotgun (WGS) entry which is preliminary data.</text>
</comment>